<sequence>MSNNPNYYSPDIEIADLGAERFDQDVAAIGDRDHAFFATGSVNVAKGRAPKGLESQVFAWNQFAFVDEDKDVVAEMKGDLHGGQLHRANRAARESAMDIIREEGPMGGGYGGGGMGPMGGGRGEQGFGVAGFGGLGGKSRGKKKDGGIGGGFQAPKPLRAACKPPHDARPLAKGFAEELSADMFWNTPIAQE</sequence>
<name>A0A9P4K878_9PLEO</name>
<keyword evidence="3" id="KW-1185">Reference proteome</keyword>
<comment type="caution">
    <text evidence="2">The sequence shown here is derived from an EMBL/GenBank/DDBJ whole genome shotgun (WGS) entry which is preliminary data.</text>
</comment>
<protein>
    <submittedName>
        <fullName evidence="2">Uncharacterized protein</fullName>
    </submittedName>
</protein>
<dbReference type="OrthoDB" id="3784677at2759"/>
<reference evidence="3" key="1">
    <citation type="journal article" date="2020" name="Stud. Mycol.">
        <title>101 Dothideomycetes genomes: A test case for predicting lifestyles and emergence of pathogens.</title>
        <authorList>
            <person name="Haridas S."/>
            <person name="Albert R."/>
            <person name="Binder M."/>
            <person name="Bloem J."/>
            <person name="LaButti K."/>
            <person name="Salamov A."/>
            <person name="Andreopoulos B."/>
            <person name="Baker S."/>
            <person name="Barry K."/>
            <person name="Bills G."/>
            <person name="Bluhm B."/>
            <person name="Cannon C."/>
            <person name="Castanera R."/>
            <person name="Culley D."/>
            <person name="Daum C."/>
            <person name="Ezra D."/>
            <person name="Gonzalez J."/>
            <person name="Henrissat B."/>
            <person name="Kuo A."/>
            <person name="Liang C."/>
            <person name="Lipzen A."/>
            <person name="Lutzoni F."/>
            <person name="Magnuson J."/>
            <person name="Mondo S."/>
            <person name="Nolan M."/>
            <person name="Ohm R."/>
            <person name="Pangilinan J."/>
            <person name="Park H.-J."/>
            <person name="Ramirez L."/>
            <person name="Alfaro M."/>
            <person name="Sun H."/>
            <person name="Tritt A."/>
            <person name="Yoshinaga Y."/>
            <person name="Zwiers L.-H."/>
            <person name="Turgeon B."/>
            <person name="Goodwin S."/>
            <person name="Spatafora J."/>
            <person name="Crous P."/>
            <person name="Grigoriev I."/>
        </authorList>
    </citation>
    <scope>NUCLEOTIDE SEQUENCE [LARGE SCALE GENOMIC DNA]</scope>
    <source>
        <strain evidence="3">CBS 304.66</strain>
    </source>
</reference>
<dbReference type="EMBL" id="ML986660">
    <property type="protein sequence ID" value="KAF2261289.1"/>
    <property type="molecule type" value="Genomic_DNA"/>
</dbReference>
<dbReference type="AlphaFoldDB" id="A0A9P4K878"/>
<evidence type="ECO:0000313" key="2">
    <source>
        <dbReference type="EMBL" id="KAF2261289.1"/>
    </source>
</evidence>
<accession>A0A9P4K878</accession>
<organism evidence="2 3">
    <name type="scientific">Lojkania enalia</name>
    <dbReference type="NCBI Taxonomy" id="147567"/>
    <lineage>
        <taxon>Eukaryota</taxon>
        <taxon>Fungi</taxon>
        <taxon>Dikarya</taxon>
        <taxon>Ascomycota</taxon>
        <taxon>Pezizomycotina</taxon>
        <taxon>Dothideomycetes</taxon>
        <taxon>Pleosporomycetidae</taxon>
        <taxon>Pleosporales</taxon>
        <taxon>Pleosporales incertae sedis</taxon>
        <taxon>Lojkania</taxon>
    </lineage>
</organism>
<evidence type="ECO:0000256" key="1">
    <source>
        <dbReference type="SAM" id="MobiDB-lite"/>
    </source>
</evidence>
<proteinExistence type="predicted"/>
<evidence type="ECO:0000313" key="3">
    <source>
        <dbReference type="Proteomes" id="UP000800093"/>
    </source>
</evidence>
<gene>
    <name evidence="2" type="ORF">CC78DRAFT_583834</name>
</gene>
<dbReference type="Proteomes" id="UP000800093">
    <property type="component" value="Unassembled WGS sequence"/>
</dbReference>
<feature type="region of interest" description="Disordered" evidence="1">
    <location>
        <begin position="137"/>
        <end position="169"/>
    </location>
</feature>